<comment type="caution">
    <text evidence="1">The sequence shown here is derived from an EMBL/GenBank/DDBJ whole genome shotgun (WGS) entry which is preliminary data.</text>
</comment>
<gene>
    <name evidence="1" type="ORF">J3R75_003111</name>
</gene>
<dbReference type="AlphaFoldDB" id="A0AAE3VJ10"/>
<evidence type="ECO:0000313" key="1">
    <source>
        <dbReference type="EMBL" id="MDQ0291004.1"/>
    </source>
</evidence>
<protein>
    <submittedName>
        <fullName evidence="1">Uncharacterized protein</fullName>
    </submittedName>
</protein>
<dbReference type="EMBL" id="JAUSVL010000001">
    <property type="protein sequence ID" value="MDQ0291004.1"/>
    <property type="molecule type" value="Genomic_DNA"/>
</dbReference>
<dbReference type="Proteomes" id="UP001238163">
    <property type="component" value="Unassembled WGS sequence"/>
</dbReference>
<evidence type="ECO:0000313" key="2">
    <source>
        <dbReference type="Proteomes" id="UP001238163"/>
    </source>
</evidence>
<dbReference type="RefSeq" id="WP_307263165.1">
    <property type="nucleotide sequence ID" value="NZ_JAUSVL010000001.1"/>
</dbReference>
<organism evidence="1 2">
    <name type="scientific">Oligosphaera ethanolica</name>
    <dbReference type="NCBI Taxonomy" id="760260"/>
    <lineage>
        <taxon>Bacteria</taxon>
        <taxon>Pseudomonadati</taxon>
        <taxon>Lentisphaerota</taxon>
        <taxon>Oligosphaeria</taxon>
        <taxon>Oligosphaerales</taxon>
        <taxon>Oligosphaeraceae</taxon>
        <taxon>Oligosphaera</taxon>
    </lineage>
</organism>
<proteinExistence type="predicted"/>
<keyword evidence="2" id="KW-1185">Reference proteome</keyword>
<accession>A0AAE3VJ10</accession>
<name>A0AAE3VJ10_9BACT</name>
<sequence>MKYTEREIERLRERAFTLGLVANTSFFHRPASELIDICNGVGGEGCWYNDILTWVYHNHQASAAIHDEGYHVGGEAEDRKRIDEEFRDNMIKEWVAKYGRWRWFRPAALVDRRKINPAYKAVRLVGHNYFHYK</sequence>
<reference evidence="1" key="1">
    <citation type="submission" date="2023-07" db="EMBL/GenBank/DDBJ databases">
        <title>Genomic Encyclopedia of Type Strains, Phase IV (KMG-IV): sequencing the most valuable type-strain genomes for metagenomic binning, comparative biology and taxonomic classification.</title>
        <authorList>
            <person name="Goeker M."/>
        </authorList>
    </citation>
    <scope>NUCLEOTIDE SEQUENCE</scope>
    <source>
        <strain evidence="1">DSM 24202</strain>
    </source>
</reference>